<keyword evidence="5" id="KW-1185">Reference proteome</keyword>
<dbReference type="RefSeq" id="WP_206887316.1">
    <property type="nucleotide sequence ID" value="NZ_CP141697.1"/>
</dbReference>
<feature type="region of interest" description="Disordered" evidence="1">
    <location>
        <begin position="85"/>
        <end position="105"/>
    </location>
</feature>
<dbReference type="Proteomes" id="UP001257962">
    <property type="component" value="Unassembled WGS sequence"/>
</dbReference>
<dbReference type="Proteomes" id="UP001456368">
    <property type="component" value="Chromosome"/>
</dbReference>
<evidence type="ECO:0000313" key="5">
    <source>
        <dbReference type="Proteomes" id="UP001456368"/>
    </source>
</evidence>
<evidence type="ECO:0000313" key="4">
    <source>
        <dbReference type="Proteomes" id="UP001257962"/>
    </source>
</evidence>
<gene>
    <name evidence="2" type="ORF">P7D34_05905</name>
    <name evidence="3" type="ORF">VNN45_08680</name>
</gene>
<evidence type="ECO:0000313" key="3">
    <source>
        <dbReference type="EMBL" id="WYC66949.1"/>
    </source>
</evidence>
<reference evidence="3 5" key="2">
    <citation type="submission" date="2023-12" db="EMBL/GenBank/DDBJ databases">
        <title>Redefining Piscine Lactococcosis.</title>
        <authorList>
            <person name="Heckman T.I."/>
            <person name="Yazdi Z."/>
            <person name="Older C.E."/>
            <person name="Griffin M.J."/>
            <person name="Waldbieser G.C."/>
            <person name="Chow A.M."/>
            <person name="Medina Silva I."/>
            <person name="Anenson K.M."/>
            <person name="Garcia J.C."/>
            <person name="LaFrentz B.R."/>
            <person name="Slavic D."/>
            <person name="Toohey-Kurth K.L."/>
            <person name="Yant P."/>
            <person name="Fritz H.M."/>
            <person name="Henderson E."/>
            <person name="McDowall R."/>
            <person name="Cai H."/>
            <person name="Adikson M."/>
            <person name="Soto E."/>
        </authorList>
    </citation>
    <scope>NUCLEOTIDE SEQUENCE [LARGE SCALE GENOMIC DNA]</scope>
    <source>
        <strain evidence="3 5">R21-91A</strain>
    </source>
</reference>
<dbReference type="EMBL" id="JARPYC010000004">
    <property type="protein sequence ID" value="MDT2666770.1"/>
    <property type="molecule type" value="Genomic_DNA"/>
</dbReference>
<dbReference type="EMBL" id="CP141698">
    <property type="protein sequence ID" value="WYC66949.1"/>
    <property type="molecule type" value="Genomic_DNA"/>
</dbReference>
<evidence type="ECO:0000256" key="1">
    <source>
        <dbReference type="SAM" id="MobiDB-lite"/>
    </source>
</evidence>
<organism evidence="2 4">
    <name type="scientific">Lactococcus petauri</name>
    <dbReference type="NCBI Taxonomy" id="1940789"/>
    <lineage>
        <taxon>Bacteria</taxon>
        <taxon>Bacillati</taxon>
        <taxon>Bacillota</taxon>
        <taxon>Bacilli</taxon>
        <taxon>Lactobacillales</taxon>
        <taxon>Streptococcaceae</taxon>
        <taxon>Lactococcus</taxon>
    </lineage>
</organism>
<evidence type="ECO:0000313" key="2">
    <source>
        <dbReference type="EMBL" id="MDT2666770.1"/>
    </source>
</evidence>
<proteinExistence type="predicted"/>
<accession>A0AAJ2IYF5</accession>
<protein>
    <submittedName>
        <fullName evidence="2">Uncharacterized protein</fullName>
    </submittedName>
</protein>
<sequence>MFEITIEDLRKLGRQGGATVRLYDGSDYTITPFEARANQKVKAIIGGKQCLVIQEKSFSEIISEIRTIKRNGQIVARRKNGSLLTTGRGYQRDKHPQPKFNRALK</sequence>
<reference evidence="2" key="1">
    <citation type="submission" date="2023-03" db="EMBL/GenBank/DDBJ databases">
        <authorList>
            <person name="Shen W."/>
            <person name="Cai J."/>
        </authorList>
    </citation>
    <scope>NUCLEOTIDE SEQUENCE</scope>
    <source>
        <strain evidence="2">Y3</strain>
    </source>
</reference>
<name>A0AAJ2IYF5_9LACT</name>
<dbReference type="AlphaFoldDB" id="A0AAJ2IYF5"/>